<dbReference type="PANTHER" id="PTHR10942">
    <property type="entry name" value="LEISHMANOLYSIN-LIKE PEPTIDASE"/>
    <property type="match status" value="1"/>
</dbReference>
<dbReference type="GO" id="GO:0007155">
    <property type="term" value="P:cell adhesion"/>
    <property type="evidence" value="ECO:0007669"/>
    <property type="project" value="InterPro"/>
</dbReference>
<sequence length="1385" mass="153425">MSSLSSLSAVVFVARALLLCGVCGHPHHRYIHDELMHKVKAHSMYPAMDDAEQTGNDMVIYERRGRRLADGAFFRIHTDWTYINTMTQYHCLHPDGKVTFAGSDLQCNEQNVLTAEKKAFLEKVVKKAIEWFQTTLRLLWPVDGPLMLRPFCYQWPAPDGRKSDWRGPRISKPDTDFWLTITAAPTTGGTIAYALTCLSDRTTGRPIAGLANFGPNMLDTSPGAWENQLSTAIHEISHALGFSASKFPDFINAEGLKLGAENIVQQFREHGHTVTKIVTPKVKEAVKKQYDCFDWQDAGAEIEDFGGEGAAGSHWEKRLFRNEFMTGTDSPGPVYSAVSLALFEDTGWYKPDYSRAERLQWGSKEGCEFVVQRCNTWSHRYFCSAKGEQGCSHDRYYRAQCSITSFTKPLPVEYSYFEDPKRGGTDSYADYCPFFRPYGSGDCRVAANAGPNLEIWGDTYGENARCWVSTVISKKYQAPTASGRCHGQKCELNPSTGKMELYVLIGKGSDQQKEKFKCPEQGGKINVDGGGYSGTVLCPPTYVQCPKMPQMCPVGPNNRECSGNGVCCPADPPRCVCHPGYMGSACERKALSGRPVLVAPALACDDVLTCGGNGKCNYRGQCECFEGWHGPTCAIHDWLGSPSSFRLVEAPLNEEVIAKLDEAMRIPDSTDKWCVAYVHCLVEPTTNGAIRVRRGGPGKNQLLMYVRFDDAEPPSDKTPPSAGGMGKQPPMTTSVDLPTRSFYHLTFSLPSDKDKAVQEFSIVDFRDGPHIYLAIYERNTECSNEEAAVTIDLTTGICIPSCKHGQCVKGDCQCEAGWTGVDCSQRTCKDDCRGHGRCQTDGVCECYAGYSGDSCQEVIKQYMPRTVTATEVKGNTPRGSWEYLTLDPQYLPQCHTHKGPLLIVENGARAVLTFTLTRDNDISDPYLHGRVGRFPPTPSQFTTRDYDSWRNSEKVHSVTMVINYEGAMIGIWNNKNYASGALVWRAKVTCLPKGEGVGRIPCLDEYGKGTCYCKEGHTGRACEITETAVILDQQANQYAQDVQVNIQPQAFQVISVRTPELGGRLVLSLTGGGHFVYLLASKGRGVPTVFTMDYSNWADRFSWNKGQPTSLQITIDSTMYTVKVLNREKTAFAATLHIAIVDMPDTTTAAGTGTAAATNSTTSMMTHGGYSSNPAHVSSGDPSPEELGQSIMPILPNDFLDPNDPQTGEHVDICRLGSNAVERITSGVKVQKMASVLTAIAFRVEKTQGFALRSSSWAETPSHYSSRSEEEQPKSMADFDLRRLSKLEKKTRDISYETARYITHAYVFYAGILAVKDEYVTFWLQTRPRYWLMRCWPWWVWFVGSLTVVALIAACVGVGLLIRRRVLAARELKEIEEVTGQKLAV</sequence>
<feature type="region of interest" description="Disordered" evidence="10">
    <location>
        <begin position="710"/>
        <end position="729"/>
    </location>
</feature>
<evidence type="ECO:0000256" key="4">
    <source>
        <dbReference type="ARBA" id="ARBA00022801"/>
    </source>
</evidence>
<comment type="cofactor">
    <cofactor evidence="8">
        <name>Zn(2+)</name>
        <dbReference type="ChEBI" id="CHEBI:29105"/>
    </cofactor>
    <text evidence="8">Binds 1 zinc ion per subunit.</text>
</comment>
<dbReference type="Gene3D" id="2.10.55.10">
    <property type="entry name" value="Leishmanolysin domain 3"/>
    <property type="match status" value="1"/>
</dbReference>
<dbReference type="InterPro" id="IPR000742">
    <property type="entry name" value="EGF"/>
</dbReference>
<feature type="transmembrane region" description="Helical" evidence="11">
    <location>
        <begin position="1338"/>
        <end position="1362"/>
    </location>
</feature>
<feature type="binding site" evidence="8">
    <location>
        <position position="234"/>
    </location>
    <ligand>
        <name>Zn(2+)</name>
        <dbReference type="ChEBI" id="CHEBI:29105"/>
        <note>catalytic</note>
    </ligand>
</feature>
<dbReference type="GO" id="GO:0046872">
    <property type="term" value="F:metal ion binding"/>
    <property type="evidence" value="ECO:0007669"/>
    <property type="project" value="UniProtKB-KW"/>
</dbReference>
<keyword evidence="3 8" id="KW-0479">Metal-binding</keyword>
<feature type="signal peptide" evidence="12">
    <location>
        <begin position="1"/>
        <end position="24"/>
    </location>
</feature>
<feature type="binding site" evidence="8">
    <location>
        <position position="238"/>
    </location>
    <ligand>
        <name>Zn(2+)</name>
        <dbReference type="ChEBI" id="CHEBI:29105"/>
        <note>catalytic</note>
    </ligand>
</feature>
<evidence type="ECO:0000256" key="10">
    <source>
        <dbReference type="SAM" id="MobiDB-lite"/>
    </source>
</evidence>
<feature type="disulfide bond" evidence="9">
    <location>
        <begin position="828"/>
        <end position="838"/>
    </location>
</feature>
<dbReference type="EMBL" id="CDMY01000123">
    <property type="protein sequence ID" value="CEL92958.1"/>
    <property type="molecule type" value="Genomic_DNA"/>
</dbReference>
<dbReference type="Gene3D" id="2.10.25.10">
    <property type="entry name" value="Laminin"/>
    <property type="match status" value="1"/>
</dbReference>
<dbReference type="SUPFAM" id="SSF55486">
    <property type="entry name" value="Metalloproteases ('zincins'), catalytic domain"/>
    <property type="match status" value="1"/>
</dbReference>
<name>A0A0G4EC88_VITBC</name>
<dbReference type="OrthoDB" id="527990at2759"/>
<keyword evidence="15" id="KW-1185">Reference proteome</keyword>
<comment type="similarity">
    <text evidence="1">Belongs to the peptidase M8 family.</text>
</comment>
<dbReference type="PROSITE" id="PS00022">
    <property type="entry name" value="EGF_1"/>
    <property type="match status" value="3"/>
</dbReference>
<dbReference type="Gene3D" id="2.170.300.10">
    <property type="entry name" value="Tie2 ligand-binding domain superfamily"/>
    <property type="match status" value="1"/>
</dbReference>
<evidence type="ECO:0000256" key="12">
    <source>
        <dbReference type="SAM" id="SignalP"/>
    </source>
</evidence>
<evidence type="ECO:0000256" key="8">
    <source>
        <dbReference type="PIRSR" id="PIRSR601577-2"/>
    </source>
</evidence>
<dbReference type="InterPro" id="IPR001577">
    <property type="entry name" value="Peptidase_M8"/>
</dbReference>
<evidence type="ECO:0000256" key="3">
    <source>
        <dbReference type="ARBA" id="ARBA00022723"/>
    </source>
</evidence>
<evidence type="ECO:0000313" key="15">
    <source>
        <dbReference type="Proteomes" id="UP000041254"/>
    </source>
</evidence>
<feature type="binding site" evidence="8">
    <location>
        <position position="314"/>
    </location>
    <ligand>
        <name>Zn(2+)</name>
        <dbReference type="ChEBI" id="CHEBI:29105"/>
        <note>catalytic</note>
    </ligand>
</feature>
<dbReference type="PANTHER" id="PTHR10942:SF0">
    <property type="entry name" value="LEISHMANOLYSIN-LIKE PEPTIDASE"/>
    <property type="match status" value="1"/>
</dbReference>
<comment type="caution">
    <text evidence="9">Lacks conserved residue(s) required for the propagation of feature annotation.</text>
</comment>
<dbReference type="STRING" id="1169540.A0A0G4EC88"/>
<reference evidence="14 15" key="1">
    <citation type="submission" date="2014-11" db="EMBL/GenBank/DDBJ databases">
        <authorList>
            <person name="Zhu J."/>
            <person name="Qi W."/>
            <person name="Song R."/>
        </authorList>
    </citation>
    <scope>NUCLEOTIDE SEQUENCE [LARGE SCALE GENOMIC DNA]</scope>
</reference>
<evidence type="ECO:0000256" key="1">
    <source>
        <dbReference type="ARBA" id="ARBA00005860"/>
    </source>
</evidence>
<feature type="disulfide bond" evidence="9">
    <location>
        <begin position="624"/>
        <end position="633"/>
    </location>
</feature>
<proteinExistence type="inferred from homology"/>
<dbReference type="Pfam" id="PF01457">
    <property type="entry name" value="Peptidase_M8"/>
    <property type="match status" value="1"/>
</dbReference>
<keyword evidence="11" id="KW-0812">Transmembrane</keyword>
<keyword evidence="2" id="KW-0645">Protease</keyword>
<dbReference type="PROSITE" id="PS01186">
    <property type="entry name" value="EGF_2"/>
    <property type="match status" value="3"/>
</dbReference>
<keyword evidence="9" id="KW-1015">Disulfide bond</keyword>
<evidence type="ECO:0000259" key="13">
    <source>
        <dbReference type="PROSITE" id="PS50026"/>
    </source>
</evidence>
<keyword evidence="11" id="KW-0472">Membrane</keyword>
<dbReference type="GO" id="GO:0016020">
    <property type="term" value="C:membrane"/>
    <property type="evidence" value="ECO:0007669"/>
    <property type="project" value="InterPro"/>
</dbReference>
<dbReference type="InParanoid" id="A0A0G4EC88"/>
<keyword evidence="12" id="KW-0732">Signal</keyword>
<dbReference type="GO" id="GO:0004222">
    <property type="term" value="F:metalloendopeptidase activity"/>
    <property type="evidence" value="ECO:0007669"/>
    <property type="project" value="InterPro"/>
</dbReference>
<evidence type="ECO:0000256" key="2">
    <source>
        <dbReference type="ARBA" id="ARBA00022670"/>
    </source>
</evidence>
<keyword evidence="9" id="KW-0245">EGF-like domain</keyword>
<dbReference type="Gene3D" id="3.90.132.10">
    <property type="entry name" value="Leishmanolysin , domain 2"/>
    <property type="match status" value="1"/>
</dbReference>
<dbReference type="Gene3D" id="3.10.170.20">
    <property type="match status" value="1"/>
</dbReference>
<gene>
    <name evidence="14" type="ORF">Vbra_11181</name>
</gene>
<organism evidence="14 15">
    <name type="scientific">Vitrella brassicaformis (strain CCMP3155)</name>
    <dbReference type="NCBI Taxonomy" id="1169540"/>
    <lineage>
        <taxon>Eukaryota</taxon>
        <taxon>Sar</taxon>
        <taxon>Alveolata</taxon>
        <taxon>Colpodellida</taxon>
        <taxon>Vitrellaceae</taxon>
        <taxon>Vitrella</taxon>
    </lineage>
</organism>
<keyword evidence="6 8" id="KW-0482">Metalloprotease</keyword>
<feature type="active site" evidence="7">
    <location>
        <position position="235"/>
    </location>
</feature>
<feature type="disulfide bond" evidence="9">
    <location>
        <begin position="846"/>
        <end position="855"/>
    </location>
</feature>
<dbReference type="Proteomes" id="UP000041254">
    <property type="component" value="Unassembled WGS sequence"/>
</dbReference>
<protein>
    <recommendedName>
        <fullName evidence="13">EGF-like domain-containing protein</fullName>
    </recommendedName>
</protein>
<dbReference type="SMART" id="SM00181">
    <property type="entry name" value="EGF"/>
    <property type="match status" value="5"/>
</dbReference>
<keyword evidence="11" id="KW-1133">Transmembrane helix</keyword>
<feature type="domain" description="EGF-like" evidence="13">
    <location>
        <begin position="600"/>
        <end position="634"/>
    </location>
</feature>
<evidence type="ECO:0000256" key="5">
    <source>
        <dbReference type="ARBA" id="ARBA00022833"/>
    </source>
</evidence>
<evidence type="ECO:0000256" key="11">
    <source>
        <dbReference type="SAM" id="Phobius"/>
    </source>
</evidence>
<dbReference type="VEuPathDB" id="CryptoDB:Vbra_11181"/>
<keyword evidence="4" id="KW-0378">Hydrolase</keyword>
<feature type="chain" id="PRO_5005187410" description="EGF-like domain-containing protein" evidence="12">
    <location>
        <begin position="25"/>
        <end position="1385"/>
    </location>
</feature>
<dbReference type="FunFam" id="3.90.132.10:FF:000001">
    <property type="entry name" value="leishmanolysin-like peptidase isoform X2"/>
    <property type="match status" value="1"/>
</dbReference>
<evidence type="ECO:0000256" key="7">
    <source>
        <dbReference type="PIRSR" id="PIRSR601577-1"/>
    </source>
</evidence>
<dbReference type="GO" id="GO:0006508">
    <property type="term" value="P:proteolysis"/>
    <property type="evidence" value="ECO:0007669"/>
    <property type="project" value="UniProtKB-KW"/>
</dbReference>
<evidence type="ECO:0000256" key="6">
    <source>
        <dbReference type="ARBA" id="ARBA00023049"/>
    </source>
</evidence>
<evidence type="ECO:0000256" key="9">
    <source>
        <dbReference type="PROSITE-ProRule" id="PRU00076"/>
    </source>
</evidence>
<dbReference type="GO" id="GO:0005737">
    <property type="term" value="C:cytoplasm"/>
    <property type="evidence" value="ECO:0007669"/>
    <property type="project" value="TreeGrafter"/>
</dbReference>
<dbReference type="Pfam" id="PF23106">
    <property type="entry name" value="EGF_Teneurin"/>
    <property type="match status" value="1"/>
</dbReference>
<dbReference type="PROSITE" id="PS50026">
    <property type="entry name" value="EGF_3"/>
    <property type="match status" value="2"/>
</dbReference>
<accession>A0A0G4EC88</accession>
<evidence type="ECO:0000313" key="14">
    <source>
        <dbReference type="EMBL" id="CEL92958.1"/>
    </source>
</evidence>
<keyword evidence="5 8" id="KW-0862">Zinc</keyword>
<feature type="domain" description="EGF-like" evidence="13">
    <location>
        <begin position="824"/>
        <end position="856"/>
    </location>
</feature>